<sequence>MLGIAGVLVTALIIVIKEVPYLKRKKLKREAWAFSFLLLFAIGLGIAISLQLNIPNPRNGLTTIYKPLSELLKYWIK</sequence>
<evidence type="ECO:0000313" key="3">
    <source>
        <dbReference type="Proteomes" id="UP000637074"/>
    </source>
</evidence>
<reference evidence="2 3" key="1">
    <citation type="journal article" date="2022" name="Int. J. Syst. Evol. Microbiol.">
        <title>Neobacillus kokaensis sp. nov., isolated from soil.</title>
        <authorList>
            <person name="Yuki K."/>
            <person name="Matsubara H."/>
            <person name="Yamaguchi S."/>
        </authorList>
    </citation>
    <scope>NUCLEOTIDE SEQUENCE [LARGE SCALE GENOMIC DNA]</scope>
    <source>
        <strain evidence="2 3">LOB 377</strain>
    </source>
</reference>
<dbReference type="EMBL" id="BNDS01000022">
    <property type="protein sequence ID" value="GHI00422.1"/>
    <property type="molecule type" value="Genomic_DNA"/>
</dbReference>
<organism evidence="2 3">
    <name type="scientific">Neobacillus kokaensis</name>
    <dbReference type="NCBI Taxonomy" id="2759023"/>
    <lineage>
        <taxon>Bacteria</taxon>
        <taxon>Bacillati</taxon>
        <taxon>Bacillota</taxon>
        <taxon>Bacilli</taxon>
        <taxon>Bacillales</taxon>
        <taxon>Bacillaceae</taxon>
        <taxon>Neobacillus</taxon>
    </lineage>
</organism>
<name>A0ABQ3NAT1_9BACI</name>
<protein>
    <submittedName>
        <fullName evidence="2">Uncharacterized protein</fullName>
    </submittedName>
</protein>
<accession>A0ABQ3NAT1</accession>
<evidence type="ECO:0000313" key="2">
    <source>
        <dbReference type="EMBL" id="GHI00422.1"/>
    </source>
</evidence>
<proteinExistence type="predicted"/>
<keyword evidence="1" id="KW-0812">Transmembrane</keyword>
<keyword evidence="1" id="KW-1133">Transmembrane helix</keyword>
<keyword evidence="1" id="KW-0472">Membrane</keyword>
<dbReference type="RefSeq" id="WP_191275832.1">
    <property type="nucleotide sequence ID" value="NZ_BNDS01000022.1"/>
</dbReference>
<comment type="caution">
    <text evidence="2">The sequence shown here is derived from an EMBL/GenBank/DDBJ whole genome shotgun (WGS) entry which is preliminary data.</text>
</comment>
<keyword evidence="3" id="KW-1185">Reference proteome</keyword>
<feature type="transmembrane region" description="Helical" evidence="1">
    <location>
        <begin position="31"/>
        <end position="52"/>
    </location>
</feature>
<dbReference type="Proteomes" id="UP000637074">
    <property type="component" value="Unassembled WGS sequence"/>
</dbReference>
<evidence type="ECO:0000256" key="1">
    <source>
        <dbReference type="SAM" id="Phobius"/>
    </source>
</evidence>
<gene>
    <name evidence="2" type="ORF">AM1BK_39640</name>
</gene>